<feature type="transmembrane region" description="Helical" evidence="1">
    <location>
        <begin position="18"/>
        <end position="38"/>
    </location>
</feature>
<dbReference type="Proteomes" id="UP000023755">
    <property type="component" value="Chromosome"/>
</dbReference>
<gene>
    <name evidence="2" type="ORF">NHE_0404</name>
</gene>
<dbReference type="HOGENOM" id="CLU_3063906_0_0_5"/>
<dbReference type="EMBL" id="CP007481">
    <property type="protein sequence ID" value="AHX11352.1"/>
    <property type="molecule type" value="Genomic_DNA"/>
</dbReference>
<keyword evidence="1" id="KW-0472">Membrane</keyword>
<keyword evidence="1" id="KW-0812">Transmembrane</keyword>
<name>X5GWA8_9RICK</name>
<evidence type="ECO:0000313" key="2">
    <source>
        <dbReference type="EMBL" id="AHX11352.1"/>
    </source>
</evidence>
<dbReference type="AlphaFoldDB" id="X5GWA8"/>
<evidence type="ECO:0000313" key="3">
    <source>
        <dbReference type="Proteomes" id="UP000023755"/>
    </source>
</evidence>
<reference evidence="2 3" key="1">
    <citation type="submission" date="2014-03" db="EMBL/GenBank/DDBJ databases">
        <title>Sequencing and Comparison of Genomes and Transcriptome Profiles of Human Ehrlichiosis Agents.</title>
        <authorList>
            <person name="Lin M."/>
            <person name="Daugherty S.C."/>
            <person name="Nagaraj S."/>
            <person name="Cheng Z."/>
            <person name="Xiong Q."/>
            <person name="Lin F.-Y."/>
            <person name="Sengamalay N."/>
            <person name="Ott S."/>
            <person name="Godinez A."/>
            <person name="Tallon L.J."/>
            <person name="Sadzewicz L."/>
            <person name="Fraser C.M."/>
            <person name="Dunning Hotopp J.C."/>
            <person name="Rikihisa Y."/>
        </authorList>
    </citation>
    <scope>NUCLEOTIDE SEQUENCE [LARGE SCALE GENOMIC DNA]</scope>
    <source>
        <strain evidence="2 3">Oregon</strain>
    </source>
</reference>
<sequence length="53" mass="6156">MLVVTTIVYLTYNQFTEYYPWFIALSILVLFGSGFFSVDSMRKSETSRTYPAT</sequence>
<accession>X5GWA8</accession>
<keyword evidence="3" id="KW-1185">Reference proteome</keyword>
<organism evidence="2 3">
    <name type="scientific">Neorickettsia helminthoeca str. Oregon</name>
    <dbReference type="NCBI Taxonomy" id="1286528"/>
    <lineage>
        <taxon>Bacteria</taxon>
        <taxon>Pseudomonadati</taxon>
        <taxon>Pseudomonadota</taxon>
        <taxon>Alphaproteobacteria</taxon>
        <taxon>Rickettsiales</taxon>
        <taxon>Anaplasmataceae</taxon>
        <taxon>Neorickettsia</taxon>
    </lineage>
</organism>
<dbReference type="KEGG" id="nhm:NHE_0404"/>
<evidence type="ECO:0000256" key="1">
    <source>
        <dbReference type="SAM" id="Phobius"/>
    </source>
</evidence>
<protein>
    <submittedName>
        <fullName evidence="2">Uncharacterized protein</fullName>
    </submittedName>
</protein>
<proteinExistence type="predicted"/>
<keyword evidence="1" id="KW-1133">Transmembrane helix</keyword>